<dbReference type="NCBIfam" id="TIGR01167">
    <property type="entry name" value="LPXTG_anchor"/>
    <property type="match status" value="1"/>
</dbReference>
<keyword evidence="2" id="KW-0472">Membrane</keyword>
<protein>
    <submittedName>
        <fullName evidence="4">LPXTG cell wall anchor domain-containing protein</fullName>
    </submittedName>
</protein>
<keyword evidence="2" id="KW-1133">Transmembrane helix</keyword>
<gene>
    <name evidence="4" type="ORF">ACFQ5J_11725</name>
</gene>
<name>A0ABW4E9W2_9LACO</name>
<feature type="region of interest" description="Disordered" evidence="1">
    <location>
        <begin position="42"/>
        <end position="96"/>
    </location>
</feature>
<feature type="compositionally biased region" description="Basic and acidic residues" evidence="1">
    <location>
        <begin position="46"/>
        <end position="55"/>
    </location>
</feature>
<keyword evidence="3" id="KW-0732">Signal</keyword>
<evidence type="ECO:0000256" key="2">
    <source>
        <dbReference type="SAM" id="Phobius"/>
    </source>
</evidence>
<feature type="transmembrane region" description="Helical" evidence="2">
    <location>
        <begin position="587"/>
        <end position="604"/>
    </location>
</feature>
<proteinExistence type="predicted"/>
<feature type="signal peptide" evidence="3">
    <location>
        <begin position="1"/>
        <end position="34"/>
    </location>
</feature>
<dbReference type="EMBL" id="JBHTON010000046">
    <property type="protein sequence ID" value="MFD1485896.1"/>
    <property type="molecule type" value="Genomic_DNA"/>
</dbReference>
<keyword evidence="2" id="KW-0812">Transmembrane</keyword>
<feature type="region of interest" description="Disordered" evidence="1">
    <location>
        <begin position="513"/>
        <end position="578"/>
    </location>
</feature>
<dbReference type="Proteomes" id="UP001597252">
    <property type="component" value="Unassembled WGS sequence"/>
</dbReference>
<organism evidence="4 5">
    <name type="scientific">Lacticaseibacillus baoqingensis</name>
    <dbReference type="NCBI Taxonomy" id="2486013"/>
    <lineage>
        <taxon>Bacteria</taxon>
        <taxon>Bacillati</taxon>
        <taxon>Bacillota</taxon>
        <taxon>Bacilli</taxon>
        <taxon>Lactobacillales</taxon>
        <taxon>Lactobacillaceae</taxon>
        <taxon>Lacticaseibacillus</taxon>
    </lineage>
</organism>
<evidence type="ECO:0000313" key="4">
    <source>
        <dbReference type="EMBL" id="MFD1485896.1"/>
    </source>
</evidence>
<feature type="chain" id="PRO_5045851229" evidence="3">
    <location>
        <begin position="35"/>
        <end position="610"/>
    </location>
</feature>
<evidence type="ECO:0000256" key="1">
    <source>
        <dbReference type="SAM" id="MobiDB-lite"/>
    </source>
</evidence>
<sequence length="610" mass="64754">MKKPTTRLPNKRVAVCSLALITLLVSGNAGVVHAAAITTAPTAAEKPTDSKDSADNHPATLPAPATSMENNATAVPAPAPQTEKHGTMLPTPKPRPETNDIAVPTQAANTHAAESKAWEYDALKIEFHFASAAYGDAPTITASIQGSRDGEMVDIPSDEWGPTLHNLSLADFYFNTANGDFPRDVGIYTAYAKDTTISKIMTELNTREASSSSTEFEILPRLLNTMITPLTIFEGQPLDPDNWQVDISNLAPGDEDAAVSYTVTPQSSDLSVGMHKVKLDVHLPASIAHNYVTTYPDIPALNVVPAPPAMPTLQLGTTTTYSGFSDVPEALIQANPSMTAAMAEIAGEDRKPLDLLEYNVNGEWRAEPAWDVGEYPVRIAPEYVEAIRAAFPDYPLNDAMFTGIYTILPKLVDPNNPDPIDPHLTIGGTKVYSGDNRLPANFISHSLLFDLEATHLQYQRVGTADWTATAPTAAGTYRVRVDPLYAEAIREAHANFELPDAFFMGTYTITMQDTDGENGGQDGNGNNNNAGGSNTGQNGGDPAKPSTGTAGQTTGSGTTTALPATKTAAKSSPSQAALPAAGEQTQGLIALIGAALLAVLGLRIRKRKEH</sequence>
<reference evidence="5" key="1">
    <citation type="journal article" date="2019" name="Int. J. Syst. Evol. Microbiol.">
        <title>The Global Catalogue of Microorganisms (GCM) 10K type strain sequencing project: providing services to taxonomists for standard genome sequencing and annotation.</title>
        <authorList>
            <consortium name="The Broad Institute Genomics Platform"/>
            <consortium name="The Broad Institute Genome Sequencing Center for Infectious Disease"/>
            <person name="Wu L."/>
            <person name="Ma J."/>
        </authorList>
    </citation>
    <scope>NUCLEOTIDE SEQUENCE [LARGE SCALE GENOMIC DNA]</scope>
    <source>
        <strain evidence="5">CCM 8903</strain>
    </source>
</reference>
<dbReference type="RefSeq" id="WP_125754086.1">
    <property type="nucleotide sequence ID" value="NZ_JBHTON010000046.1"/>
</dbReference>
<evidence type="ECO:0000313" key="5">
    <source>
        <dbReference type="Proteomes" id="UP001597252"/>
    </source>
</evidence>
<feature type="compositionally biased region" description="Low complexity" evidence="1">
    <location>
        <begin position="546"/>
        <end position="570"/>
    </location>
</feature>
<comment type="caution">
    <text evidence="4">The sequence shown here is derived from an EMBL/GenBank/DDBJ whole genome shotgun (WGS) entry which is preliminary data.</text>
</comment>
<keyword evidence="5" id="KW-1185">Reference proteome</keyword>
<accession>A0ABW4E9W2</accession>
<evidence type="ECO:0000256" key="3">
    <source>
        <dbReference type="SAM" id="SignalP"/>
    </source>
</evidence>